<organism evidence="1 2">
    <name type="scientific">Hymenobacter tibetensis</name>
    <dbReference type="NCBI Taxonomy" id="497967"/>
    <lineage>
        <taxon>Bacteria</taxon>
        <taxon>Pseudomonadati</taxon>
        <taxon>Bacteroidota</taxon>
        <taxon>Cytophagia</taxon>
        <taxon>Cytophagales</taxon>
        <taxon>Hymenobacteraceae</taxon>
        <taxon>Hymenobacter</taxon>
    </lineage>
</organism>
<geneLocation type="plasmid" evidence="1 2">
    <name>unnamed5</name>
</geneLocation>
<proteinExistence type="predicted"/>
<sequence length="95" mass="10730">MATISVRNRLTFDQVGALAVGDRLLEVDFPEHGLYLPLRIASPPRLTGEGTDNRYVTFLALLEDDQRIVEFSLSEQQYAFGAPLYTPENVLFLEQ</sequence>
<evidence type="ECO:0000313" key="2">
    <source>
        <dbReference type="Proteomes" id="UP000831113"/>
    </source>
</evidence>
<dbReference type="EMBL" id="CP094674">
    <property type="protein sequence ID" value="UOG77650.1"/>
    <property type="molecule type" value="Genomic_DNA"/>
</dbReference>
<name>A0ABY4D584_9BACT</name>
<protein>
    <submittedName>
        <fullName evidence="1">Uncharacterized protein</fullName>
    </submittedName>
</protein>
<reference evidence="1 2" key="1">
    <citation type="submission" date="2022-03" db="EMBL/GenBank/DDBJ databases">
        <title>Hymenobactersp. isolated from the air.</title>
        <authorList>
            <person name="Won M."/>
            <person name="Kwon S.-W."/>
        </authorList>
    </citation>
    <scope>NUCLEOTIDE SEQUENCE [LARGE SCALE GENOMIC DNA]</scope>
    <source>
        <strain evidence="1 2">KACC 21982</strain>
        <plasmid evidence="1 2">unnamed5</plasmid>
    </source>
</reference>
<evidence type="ECO:0000313" key="1">
    <source>
        <dbReference type="EMBL" id="UOG77650.1"/>
    </source>
</evidence>
<gene>
    <name evidence="1" type="ORF">MTX78_24895</name>
</gene>
<keyword evidence="2" id="KW-1185">Reference proteome</keyword>
<dbReference type="RefSeq" id="WP_243803514.1">
    <property type="nucleotide sequence ID" value="NZ_CP094674.1"/>
</dbReference>
<keyword evidence="1" id="KW-0614">Plasmid</keyword>
<accession>A0ABY4D584</accession>
<dbReference type="Proteomes" id="UP000831113">
    <property type="component" value="Plasmid unnamed5"/>
</dbReference>